<dbReference type="AlphaFoldDB" id="A0A4R2MYF9"/>
<dbReference type="Proteomes" id="UP000295182">
    <property type="component" value="Unassembled WGS sequence"/>
</dbReference>
<evidence type="ECO:0000313" key="1">
    <source>
        <dbReference type="EMBL" id="TCP11082.1"/>
    </source>
</evidence>
<comment type="caution">
    <text evidence="1">The sequence shown here is derived from an EMBL/GenBank/DDBJ whole genome shotgun (WGS) entry which is preliminary data.</text>
</comment>
<keyword evidence="2" id="KW-1185">Reference proteome</keyword>
<protein>
    <submittedName>
        <fullName evidence="1">Uncharacterized protein</fullName>
    </submittedName>
</protein>
<evidence type="ECO:0000313" key="2">
    <source>
        <dbReference type="Proteomes" id="UP000295182"/>
    </source>
</evidence>
<proteinExistence type="predicted"/>
<dbReference type="RefSeq" id="WP_132750512.1">
    <property type="nucleotide sequence ID" value="NZ_QXNC01000057.1"/>
</dbReference>
<accession>A0A4R2MYF9</accession>
<sequence length="87" mass="9212">MTESFVVVPSPTDAPEAALHSSHCPLVHQVDPSTDPERDPAMLCFADSGLADAWAAFACALGTLHTQECNSFLPVLLQGEMGSLQET</sequence>
<reference evidence="1 2" key="1">
    <citation type="submission" date="2019-03" db="EMBL/GenBank/DDBJ databases">
        <title>Genomic Encyclopedia of Type Strains, Phase IV (KMG-IV): sequencing the most valuable type-strain genomes for metagenomic binning, comparative biology and taxonomic classification.</title>
        <authorList>
            <person name="Goeker M."/>
        </authorList>
    </citation>
    <scope>NUCLEOTIDE SEQUENCE [LARGE SCALE GENOMIC DNA]</scope>
    <source>
        <strain evidence="1 2">DSM 1837</strain>
    </source>
</reference>
<dbReference type="EMBL" id="SLXH01000049">
    <property type="protein sequence ID" value="TCP11082.1"/>
    <property type="molecule type" value="Genomic_DNA"/>
</dbReference>
<name>A0A4R2MYF9_9BURK</name>
<gene>
    <name evidence="1" type="ORF">EV674_1498</name>
</gene>
<organism evidence="1 2">
    <name type="scientific">Simplicispira metamorpha</name>
    <dbReference type="NCBI Taxonomy" id="80881"/>
    <lineage>
        <taxon>Bacteria</taxon>
        <taxon>Pseudomonadati</taxon>
        <taxon>Pseudomonadota</taxon>
        <taxon>Betaproteobacteria</taxon>
        <taxon>Burkholderiales</taxon>
        <taxon>Comamonadaceae</taxon>
        <taxon>Simplicispira</taxon>
    </lineage>
</organism>